<keyword evidence="3" id="KW-1185">Reference proteome</keyword>
<evidence type="ECO:0000313" key="3">
    <source>
        <dbReference type="Proteomes" id="UP001235939"/>
    </source>
</evidence>
<dbReference type="InterPro" id="IPR050410">
    <property type="entry name" value="CCR4/nocturin_mRNA_transcr"/>
</dbReference>
<dbReference type="Proteomes" id="UP001235939">
    <property type="component" value="Chromosome 13"/>
</dbReference>
<dbReference type="SUPFAM" id="SSF56219">
    <property type="entry name" value="DNase I-like"/>
    <property type="match status" value="1"/>
</dbReference>
<sequence length="337" mass="38526">MCFNILCEKYATKSLYGYCPNWALNWEYRQKGIMNEIQLYGSDILSLQEVETEYFNKVLLPQMRNFGYDGIFSPKSRAKTMSENERKHVDGCAIFFRTNKFKLLEQRLVEFNQLAMANADGCEDMLNRVMTKDNIGLAALLQVATDMPPLLVSTVHIHWDPEFSDVKLIQTMMLVYELRDIIEEAKARLHVTEIPILLCGDFNSLPSSGVIEFLTSGHISKDHPDFKQLGYSLSRMCSADNSDEYTHPFKIARSYSGDELPYTNYTYDFKGIIDYIFYSTGHLRELGVLGPVDPAWMANNKVVGCPHPHIPSDHFPLVVEMELLRSSPPPANGILRR</sequence>
<dbReference type="CDD" id="cd09097">
    <property type="entry name" value="Deadenylase_CCR4"/>
    <property type="match status" value="1"/>
</dbReference>
<feature type="domain" description="Endonuclease/exonuclease/phosphatase" evidence="1">
    <location>
        <begin position="2"/>
        <end position="314"/>
    </location>
</feature>
<proteinExistence type="predicted"/>
<accession>A0ABY6L7R8</accession>
<dbReference type="InterPro" id="IPR036691">
    <property type="entry name" value="Endo/exonu/phosph_ase_sf"/>
</dbReference>
<name>A0ABY6L7R8_9ARAC</name>
<evidence type="ECO:0000259" key="1">
    <source>
        <dbReference type="Pfam" id="PF03372"/>
    </source>
</evidence>
<evidence type="ECO:0000313" key="2">
    <source>
        <dbReference type="EMBL" id="UYV75800.1"/>
    </source>
</evidence>
<protein>
    <submittedName>
        <fullName evidence="2">CNOT6L</fullName>
    </submittedName>
</protein>
<dbReference type="EMBL" id="CP092875">
    <property type="protein sequence ID" value="UYV75800.1"/>
    <property type="molecule type" value="Genomic_DNA"/>
</dbReference>
<dbReference type="PANTHER" id="PTHR12121:SF100">
    <property type="entry name" value="POLY(A)-SPECIFIC RIBONUCLEASE"/>
    <property type="match status" value="1"/>
</dbReference>
<reference evidence="2 3" key="1">
    <citation type="submission" date="2022-01" db="EMBL/GenBank/DDBJ databases">
        <title>A chromosomal length assembly of Cordylochernes scorpioides.</title>
        <authorList>
            <person name="Zeh D."/>
            <person name="Zeh J."/>
        </authorList>
    </citation>
    <scope>NUCLEOTIDE SEQUENCE [LARGE SCALE GENOMIC DNA]</scope>
    <source>
        <strain evidence="2">IN4F17</strain>
        <tissue evidence="2">Whole Body</tissue>
    </source>
</reference>
<dbReference type="PANTHER" id="PTHR12121">
    <property type="entry name" value="CARBON CATABOLITE REPRESSOR PROTEIN 4"/>
    <property type="match status" value="1"/>
</dbReference>
<dbReference type="Pfam" id="PF03372">
    <property type="entry name" value="Exo_endo_phos"/>
    <property type="match status" value="1"/>
</dbReference>
<gene>
    <name evidence="2" type="ORF">LAZ67_13001402</name>
</gene>
<dbReference type="Gene3D" id="3.60.10.10">
    <property type="entry name" value="Endonuclease/exonuclease/phosphatase"/>
    <property type="match status" value="1"/>
</dbReference>
<organism evidence="2 3">
    <name type="scientific">Cordylochernes scorpioides</name>
    <dbReference type="NCBI Taxonomy" id="51811"/>
    <lineage>
        <taxon>Eukaryota</taxon>
        <taxon>Metazoa</taxon>
        <taxon>Ecdysozoa</taxon>
        <taxon>Arthropoda</taxon>
        <taxon>Chelicerata</taxon>
        <taxon>Arachnida</taxon>
        <taxon>Pseudoscorpiones</taxon>
        <taxon>Cheliferoidea</taxon>
        <taxon>Chernetidae</taxon>
        <taxon>Cordylochernes</taxon>
    </lineage>
</organism>
<dbReference type="InterPro" id="IPR005135">
    <property type="entry name" value="Endo/exonuclease/phosphatase"/>
</dbReference>